<dbReference type="Pfam" id="PF00015">
    <property type="entry name" value="MCPsignal"/>
    <property type="match status" value="1"/>
</dbReference>
<evidence type="ECO:0000259" key="3">
    <source>
        <dbReference type="PROSITE" id="PS50111"/>
    </source>
</evidence>
<name>A0A1M6E4T2_9FIRM</name>
<evidence type="ECO:0000256" key="1">
    <source>
        <dbReference type="ARBA" id="ARBA00023224"/>
    </source>
</evidence>
<dbReference type="Pfam" id="PF13682">
    <property type="entry name" value="CZB"/>
    <property type="match status" value="1"/>
</dbReference>
<gene>
    <name evidence="4" type="ORF">SAMN05444373_101041</name>
</gene>
<dbReference type="PROSITE" id="PS50111">
    <property type="entry name" value="CHEMOTAXIS_TRANSDUC_2"/>
    <property type="match status" value="1"/>
</dbReference>
<dbReference type="GO" id="GO:0007165">
    <property type="term" value="P:signal transduction"/>
    <property type="evidence" value="ECO:0007669"/>
    <property type="project" value="UniProtKB-KW"/>
</dbReference>
<dbReference type="InterPro" id="IPR025991">
    <property type="entry name" value="Chemoreceptor_zinc-bind_dom"/>
</dbReference>
<dbReference type="SMART" id="SM00283">
    <property type="entry name" value="MA"/>
    <property type="match status" value="1"/>
</dbReference>
<dbReference type="GO" id="GO:0016020">
    <property type="term" value="C:membrane"/>
    <property type="evidence" value="ECO:0007669"/>
    <property type="project" value="InterPro"/>
</dbReference>
<dbReference type="OrthoDB" id="9816519at2"/>
<dbReference type="SUPFAM" id="SSF58104">
    <property type="entry name" value="Methyl-accepting chemotaxis protein (MCP) signaling domain"/>
    <property type="match status" value="1"/>
</dbReference>
<proteinExistence type="predicted"/>
<protein>
    <submittedName>
        <fullName evidence="4">Methyl-accepting chemotaxis sensory transducer</fullName>
    </submittedName>
</protein>
<dbReference type="PANTHER" id="PTHR32089">
    <property type="entry name" value="METHYL-ACCEPTING CHEMOTAXIS PROTEIN MCPB"/>
    <property type="match status" value="1"/>
</dbReference>
<keyword evidence="1 2" id="KW-0807">Transducer</keyword>
<dbReference type="AlphaFoldDB" id="A0A1M6E4T2"/>
<accession>A0A1M6E4T2</accession>
<feature type="domain" description="Methyl-accepting transducer" evidence="3">
    <location>
        <begin position="70"/>
        <end position="306"/>
    </location>
</feature>
<keyword evidence="5" id="KW-1185">Reference proteome</keyword>
<dbReference type="Gene3D" id="1.20.120.30">
    <property type="entry name" value="Aspartate receptor, ligand-binding domain"/>
    <property type="match status" value="1"/>
</dbReference>
<dbReference type="Gene3D" id="1.10.287.950">
    <property type="entry name" value="Methyl-accepting chemotaxis protein"/>
    <property type="match status" value="1"/>
</dbReference>
<evidence type="ECO:0000313" key="5">
    <source>
        <dbReference type="Proteomes" id="UP000324781"/>
    </source>
</evidence>
<dbReference type="RefSeq" id="WP_149678201.1">
    <property type="nucleotide sequence ID" value="NZ_FQZP01000010.1"/>
</dbReference>
<organism evidence="4 5">
    <name type="scientific">Thermoclostridium caenicola</name>
    <dbReference type="NCBI Taxonomy" id="659425"/>
    <lineage>
        <taxon>Bacteria</taxon>
        <taxon>Bacillati</taxon>
        <taxon>Bacillota</taxon>
        <taxon>Clostridia</taxon>
        <taxon>Eubacteriales</taxon>
        <taxon>Oscillospiraceae</taxon>
        <taxon>Thermoclostridium</taxon>
    </lineage>
</organism>
<evidence type="ECO:0000256" key="2">
    <source>
        <dbReference type="PROSITE-ProRule" id="PRU00284"/>
    </source>
</evidence>
<reference evidence="4 5" key="1">
    <citation type="submission" date="2016-11" db="EMBL/GenBank/DDBJ databases">
        <authorList>
            <person name="Varghese N."/>
            <person name="Submissions S."/>
        </authorList>
    </citation>
    <scope>NUCLEOTIDE SEQUENCE [LARGE SCALE GENOMIC DNA]</scope>
    <source>
        <strain evidence="4 5">DSM 19027</strain>
    </source>
</reference>
<dbReference type="PANTHER" id="PTHR32089:SF112">
    <property type="entry name" value="LYSOZYME-LIKE PROTEIN-RELATED"/>
    <property type="match status" value="1"/>
</dbReference>
<dbReference type="Proteomes" id="UP000324781">
    <property type="component" value="Unassembled WGS sequence"/>
</dbReference>
<dbReference type="InterPro" id="IPR004089">
    <property type="entry name" value="MCPsignal_dom"/>
</dbReference>
<evidence type="ECO:0000313" key="4">
    <source>
        <dbReference type="EMBL" id="SHI80370.1"/>
    </source>
</evidence>
<dbReference type="EMBL" id="FQZP01000010">
    <property type="protein sequence ID" value="SHI80370.1"/>
    <property type="molecule type" value="Genomic_DNA"/>
</dbReference>
<sequence>MLRAKACHEADLIINYVTARLSGKQVEKPVVQRPIHQRILNEFERLLNNEESLASTSVEMLGEISKLSDFDVNMSFLAESISQFAEEMTAMSETNMAIVEQTTASMDHVNDSIKNHTETLNKITRQSQDLIELNGRSIRQIEEINQIKDNVIKDANDMSAKIEALVEMVAKVNEIVAGVEEIAEQTNMLALNAAIEAARAGESGRGFAVVADEIRKLADDTKNNLEGMRSFIQGIQKAANEGRQSMSNTIESTMEMSQRIEDISKSIHENVNSLKETVNGVNDLASAMNEIALAANEINKAMKNTSEETQRITFMTEGIVEQSRTAAESAKIISVIDANMSRLTADIYNLVMGGIHAMNNEQFLSHINAAKEAHGKWIEKLRRIVANRKPEPLQTDSTKCAFGHIYHVLHVKHENIAYEWSEIGKVHDELHRKGEKVLAAIRGNRWTEAEQLLEETLACSRRIFELFEVVEQKVTEMSGRNEQLFSA</sequence>